<dbReference type="Proteomes" id="UP000037778">
    <property type="component" value="Unassembled WGS sequence"/>
</dbReference>
<dbReference type="PANTHER" id="PTHR30250">
    <property type="entry name" value="PST FAMILY PREDICTED COLANIC ACID TRANSPORTER"/>
    <property type="match status" value="1"/>
</dbReference>
<evidence type="ECO:0000256" key="5">
    <source>
        <dbReference type="ARBA" id="ARBA00023136"/>
    </source>
</evidence>
<keyword evidence="2" id="KW-1003">Cell membrane</keyword>
<feature type="transmembrane region" description="Helical" evidence="6">
    <location>
        <begin position="137"/>
        <end position="155"/>
    </location>
</feature>
<feature type="transmembrane region" description="Helical" evidence="6">
    <location>
        <begin position="253"/>
        <end position="269"/>
    </location>
</feature>
<feature type="transmembrane region" description="Helical" evidence="6">
    <location>
        <begin position="475"/>
        <end position="499"/>
    </location>
</feature>
<keyword evidence="5 6" id="KW-0472">Membrane</keyword>
<feature type="transmembrane region" description="Helical" evidence="6">
    <location>
        <begin position="176"/>
        <end position="197"/>
    </location>
</feature>
<comment type="caution">
    <text evidence="7">The sequence shown here is derived from an EMBL/GenBank/DDBJ whole genome shotgun (WGS) entry which is preliminary data.</text>
</comment>
<feature type="transmembrane region" description="Helical" evidence="6">
    <location>
        <begin position="101"/>
        <end position="121"/>
    </location>
</feature>
<protein>
    <submittedName>
        <fullName evidence="7">MOP superfamily multidrug/oligosaccharidyl-lipid/polysaccharide flippase transporter</fullName>
    </submittedName>
</protein>
<name>A0A0C3AI80_9LACO</name>
<dbReference type="CDD" id="cd13124">
    <property type="entry name" value="MATE_SpoVB_like"/>
    <property type="match status" value="1"/>
</dbReference>
<dbReference type="InterPro" id="IPR024923">
    <property type="entry name" value="PG_synth_SpoVB"/>
</dbReference>
<dbReference type="GO" id="GO:0005886">
    <property type="term" value="C:plasma membrane"/>
    <property type="evidence" value="ECO:0007669"/>
    <property type="project" value="UniProtKB-SubCell"/>
</dbReference>
<feature type="transmembrane region" description="Helical" evidence="6">
    <location>
        <begin position="437"/>
        <end position="455"/>
    </location>
</feature>
<evidence type="ECO:0000256" key="4">
    <source>
        <dbReference type="ARBA" id="ARBA00022989"/>
    </source>
</evidence>
<feature type="transmembrane region" description="Helical" evidence="6">
    <location>
        <begin position="342"/>
        <end position="363"/>
    </location>
</feature>
<feature type="transmembrane region" description="Helical" evidence="6">
    <location>
        <begin position="21"/>
        <end position="41"/>
    </location>
</feature>
<keyword evidence="3 6" id="KW-0812">Transmembrane</keyword>
<dbReference type="PATRIC" id="fig|148814.6.peg.5"/>
<evidence type="ECO:0000256" key="6">
    <source>
        <dbReference type="SAM" id="Phobius"/>
    </source>
</evidence>
<evidence type="ECO:0000256" key="1">
    <source>
        <dbReference type="ARBA" id="ARBA00004651"/>
    </source>
</evidence>
<evidence type="ECO:0000313" key="7">
    <source>
        <dbReference type="EMBL" id="KOY76093.1"/>
    </source>
</evidence>
<organism evidence="7 8">
    <name type="scientific">Apilactobacillus kunkeei</name>
    <dbReference type="NCBI Taxonomy" id="148814"/>
    <lineage>
        <taxon>Bacteria</taxon>
        <taxon>Bacillati</taxon>
        <taxon>Bacillota</taxon>
        <taxon>Bacilli</taxon>
        <taxon>Lactobacillales</taxon>
        <taxon>Lactobacillaceae</taxon>
        <taxon>Apilactobacillus</taxon>
    </lineage>
</organism>
<dbReference type="InterPro" id="IPR050833">
    <property type="entry name" value="Poly_Biosynth_Transport"/>
</dbReference>
<accession>A0A0C3AI80</accession>
<gene>
    <name evidence="7" type="ORF">RZ71_05380</name>
</gene>
<comment type="subcellular location">
    <subcellularLocation>
        <location evidence="1">Cell membrane</location>
        <topology evidence="1">Multi-pass membrane protein</topology>
    </subcellularLocation>
</comment>
<dbReference type="RefSeq" id="WP_041152200.1">
    <property type="nucleotide sequence ID" value="NZ_CP080569.1"/>
</dbReference>
<feature type="transmembrane region" description="Helical" evidence="6">
    <location>
        <begin position="375"/>
        <end position="400"/>
    </location>
</feature>
<evidence type="ECO:0000256" key="2">
    <source>
        <dbReference type="ARBA" id="ARBA00022475"/>
    </source>
</evidence>
<dbReference type="AlphaFoldDB" id="A0A0C3AI80"/>
<evidence type="ECO:0000313" key="8">
    <source>
        <dbReference type="Proteomes" id="UP000037778"/>
    </source>
</evidence>
<feature type="transmembrane region" description="Helical" evidence="6">
    <location>
        <begin position="412"/>
        <end position="431"/>
    </location>
</feature>
<dbReference type="PANTHER" id="PTHR30250:SF21">
    <property type="entry name" value="LIPID II FLIPPASE MURJ"/>
    <property type="match status" value="1"/>
</dbReference>
<keyword evidence="4 6" id="KW-1133">Transmembrane helix</keyword>
<evidence type="ECO:0000256" key="3">
    <source>
        <dbReference type="ARBA" id="ARBA00022692"/>
    </source>
</evidence>
<feature type="transmembrane region" description="Helical" evidence="6">
    <location>
        <begin position="203"/>
        <end position="221"/>
    </location>
</feature>
<sequence>MHEQDKNMKDNLAQDKMIEGSAWMTAGSILSRILGAVYIIPWSMMLGTLYLQANALYVQGYNVYSLILIISIAGIPSAIAKQVAHYNALNEYGVSVRLYKRGLLLSLITGIVCALILYIGAPAFDNGNPDLIPVMRSLSWAVLIIPTMSLTRGYFQGFQDMAPSAISQFAEQLFRVIYMLVAVFFIIKMLHGNWVTAVSQSTFAAFIGSVAGLLVLGWYYLKRRRYYRSLVKNSNNEIHVNANKLYVEIIQQAVPFVILGAGISIFQLIDQFTFFKIMHVATNASDQVLNQLYAIFAGNANKLIMITISLASAMAITVVPLLSEAYTKGDKKEISHQISSGFVLFSFVMIPAALGMTAVAGPLNRLFYGTGNGALSANVLAFSSIISIFFGLFTVVTAMMQGISQNKVAVRYFIYGIIAKVVSQFPMVFFFKEFGPLISSAIGFMVVNGLIINSLDRQFKIRSDKMLNQINWIVLFSLVTYLVALASVYAGNMIVGLLMNPFTRVGSFIVVSISTLLGGVVYVYLALKSRIADTVIGGKATSIRNKLNIK</sequence>
<keyword evidence="8" id="KW-1185">Reference proteome</keyword>
<feature type="transmembrane region" description="Helical" evidence="6">
    <location>
        <begin position="505"/>
        <end position="527"/>
    </location>
</feature>
<feature type="transmembrane region" description="Helical" evidence="6">
    <location>
        <begin position="303"/>
        <end position="322"/>
    </location>
</feature>
<dbReference type="InterPro" id="IPR002797">
    <property type="entry name" value="Polysacc_synth"/>
</dbReference>
<dbReference type="PIRSF" id="PIRSF038958">
    <property type="entry name" value="PG_synth_SpoVB"/>
    <property type="match status" value="1"/>
</dbReference>
<dbReference type="EMBL" id="JXCY01000006">
    <property type="protein sequence ID" value="KOY76093.1"/>
    <property type="molecule type" value="Genomic_DNA"/>
</dbReference>
<feature type="transmembrane region" description="Helical" evidence="6">
    <location>
        <begin position="61"/>
        <end position="80"/>
    </location>
</feature>
<proteinExistence type="predicted"/>
<dbReference type="Pfam" id="PF01943">
    <property type="entry name" value="Polysacc_synt"/>
    <property type="match status" value="1"/>
</dbReference>
<reference evidence="7 8" key="1">
    <citation type="journal article" date="2015" name="Genome Biol. Evol.">
        <title>Functionally Structured Genomes in Lactobacillus kunkeei Colonizing the Honey Crop and Food Products of Honeybees and Stingless Bees.</title>
        <authorList>
            <person name="Tamarit D."/>
            <person name="Ellegaard K.M."/>
            <person name="Wikander J."/>
            <person name="Olofsson T."/>
            <person name="Vasquez A."/>
            <person name="Andersson S.G."/>
        </authorList>
    </citation>
    <scope>NUCLEOTIDE SEQUENCE [LARGE SCALE GENOMIC DNA]</scope>
    <source>
        <strain evidence="7 8">LAko</strain>
    </source>
</reference>